<accession>A0A975BKI7</accession>
<organism evidence="1 2">
    <name type="scientific">Desulfonema magnum</name>
    <dbReference type="NCBI Taxonomy" id="45655"/>
    <lineage>
        <taxon>Bacteria</taxon>
        <taxon>Pseudomonadati</taxon>
        <taxon>Thermodesulfobacteriota</taxon>
        <taxon>Desulfobacteria</taxon>
        <taxon>Desulfobacterales</taxon>
        <taxon>Desulfococcaceae</taxon>
        <taxon>Desulfonema</taxon>
    </lineage>
</organism>
<dbReference type="KEGG" id="dmm:dnm_032110"/>
<dbReference type="AlphaFoldDB" id="A0A975BKI7"/>
<name>A0A975BKI7_9BACT</name>
<protein>
    <submittedName>
        <fullName evidence="1">Uncharacterized protein</fullName>
    </submittedName>
</protein>
<proteinExistence type="predicted"/>
<sequence>MPQHDKLRLRYLQHKKSLIINIFGDKVQKECNNSVYLADEIGGQVNAHSSFC</sequence>
<evidence type="ECO:0000313" key="2">
    <source>
        <dbReference type="Proteomes" id="UP000663722"/>
    </source>
</evidence>
<gene>
    <name evidence="1" type="ORF">dnm_032110</name>
</gene>
<dbReference type="Proteomes" id="UP000663722">
    <property type="component" value="Chromosome"/>
</dbReference>
<dbReference type="EMBL" id="CP061800">
    <property type="protein sequence ID" value="QTA87181.1"/>
    <property type="molecule type" value="Genomic_DNA"/>
</dbReference>
<keyword evidence="2" id="KW-1185">Reference proteome</keyword>
<evidence type="ECO:0000313" key="1">
    <source>
        <dbReference type="EMBL" id="QTA87181.1"/>
    </source>
</evidence>
<reference evidence="1" key="1">
    <citation type="journal article" date="2021" name="Microb. Physiol.">
        <title>Proteogenomic Insights into the Physiology of Marine, Sulfate-Reducing, Filamentous Desulfonema limicola and Desulfonema magnum.</title>
        <authorList>
            <person name="Schnaars V."/>
            <person name="Wohlbrand L."/>
            <person name="Scheve S."/>
            <person name="Hinrichs C."/>
            <person name="Reinhardt R."/>
            <person name="Rabus R."/>
        </authorList>
    </citation>
    <scope>NUCLEOTIDE SEQUENCE</scope>
    <source>
        <strain evidence="1">4be13</strain>
    </source>
</reference>